<comment type="caution">
    <text evidence="1">The sequence shown here is derived from an EMBL/GenBank/DDBJ whole genome shotgun (WGS) entry which is preliminary data.</text>
</comment>
<sequence length="107" mass="12386">MNSREKGKRGERELAGELRRHGYDARRGQQYCGVNGDADVVGLPGLHIECKRVERLDLYAAMSQAEHDAPDGMLPVVMHRKNNCQWLVTMRLDDYMEIYREWEAGKH</sequence>
<name>A0A0W7TND8_9FIRM</name>
<evidence type="ECO:0008006" key="3">
    <source>
        <dbReference type="Google" id="ProtNLM"/>
    </source>
</evidence>
<gene>
    <name evidence="1" type="ORF">ASJ35_14145</name>
</gene>
<evidence type="ECO:0000313" key="2">
    <source>
        <dbReference type="Proteomes" id="UP000053433"/>
    </source>
</evidence>
<proteinExistence type="predicted"/>
<accession>A0A0W7TND8</accession>
<reference evidence="1 2" key="1">
    <citation type="submission" date="2015-10" db="EMBL/GenBank/DDBJ databases">
        <title>A novel member of the family Ruminococcaceae isolated from human faeces.</title>
        <authorList>
            <person name="Shkoporov A.N."/>
            <person name="Chaplin A.V."/>
            <person name="Motuzova O.V."/>
            <person name="Kafarskaia L.I."/>
            <person name="Efimov B.A."/>
        </authorList>
    </citation>
    <scope>NUCLEOTIDE SEQUENCE [LARGE SCALE GENOMIC DNA]</scope>
    <source>
        <strain evidence="1 2">668</strain>
    </source>
</reference>
<evidence type="ECO:0000313" key="1">
    <source>
        <dbReference type="EMBL" id="KUE75336.1"/>
    </source>
</evidence>
<organism evidence="1 2">
    <name type="scientific">Ruthenibacterium lactatiformans</name>
    <dbReference type="NCBI Taxonomy" id="1550024"/>
    <lineage>
        <taxon>Bacteria</taxon>
        <taxon>Bacillati</taxon>
        <taxon>Bacillota</taxon>
        <taxon>Clostridia</taxon>
        <taxon>Eubacteriales</taxon>
        <taxon>Oscillospiraceae</taxon>
        <taxon>Ruthenibacterium</taxon>
    </lineage>
</organism>
<dbReference type="InterPro" id="IPR011335">
    <property type="entry name" value="Restrct_endonuc-II-like"/>
</dbReference>
<dbReference type="SUPFAM" id="SSF52980">
    <property type="entry name" value="Restriction endonuclease-like"/>
    <property type="match status" value="1"/>
</dbReference>
<protein>
    <recommendedName>
        <fullName evidence="3">Holliday junction resolvase</fullName>
    </recommendedName>
</protein>
<dbReference type="AlphaFoldDB" id="A0A0W7TND8"/>
<dbReference type="EMBL" id="LMUA01000023">
    <property type="protein sequence ID" value="KUE75336.1"/>
    <property type="molecule type" value="Genomic_DNA"/>
</dbReference>
<dbReference type="RefSeq" id="WP_058723595.1">
    <property type="nucleotide sequence ID" value="NZ_LMUA01000023.1"/>
</dbReference>
<dbReference type="Proteomes" id="UP000053433">
    <property type="component" value="Unassembled WGS sequence"/>
</dbReference>